<accession>A0A521G202</accession>
<evidence type="ECO:0000256" key="1">
    <source>
        <dbReference type="ARBA" id="ARBA00022603"/>
    </source>
</evidence>
<feature type="binding site" evidence="4">
    <location>
        <position position="367"/>
    </location>
    <ligand>
        <name>S-adenosyl-L-methionine</name>
        <dbReference type="ChEBI" id="CHEBI:59789"/>
    </ligand>
</feature>
<keyword evidence="2 4" id="KW-0808">Transferase</keyword>
<dbReference type="PANTHER" id="PTHR11061">
    <property type="entry name" value="RNA M5U METHYLTRANSFERASE"/>
    <property type="match status" value="1"/>
</dbReference>
<dbReference type="AlphaFoldDB" id="A0A521G202"/>
<reference evidence="7" key="1">
    <citation type="submission" date="2017-07" db="EMBL/GenBank/DDBJ databases">
        <title>The cable genome - Insights into the physiology and evolution of filamentous bacteria capable of sulfide oxidation via long distance electron transfer.</title>
        <authorList>
            <person name="Thorup C."/>
            <person name="Bjerg J.T."/>
            <person name="Schreiber L."/>
            <person name="Nielsen L.P."/>
            <person name="Kjeldsen K.U."/>
            <person name="Boesen T."/>
            <person name="Boggild A."/>
            <person name="Meysman F."/>
            <person name="Geelhoed J."/>
            <person name="Schramm A."/>
        </authorList>
    </citation>
    <scope>NUCLEOTIDE SEQUENCE [LARGE SCALE GENOMIC DNA]</scope>
    <source>
        <strain evidence="7">GS</strain>
    </source>
</reference>
<dbReference type="GO" id="GO:0070041">
    <property type="term" value="F:rRNA (uridine-C5-)-methyltransferase activity"/>
    <property type="evidence" value="ECO:0007669"/>
    <property type="project" value="TreeGrafter"/>
</dbReference>
<evidence type="ECO:0000259" key="6">
    <source>
        <dbReference type="PROSITE" id="PS50926"/>
    </source>
</evidence>
<feature type="binding site" evidence="4">
    <location>
        <position position="320"/>
    </location>
    <ligand>
        <name>S-adenosyl-L-methionine</name>
        <dbReference type="ChEBI" id="CHEBI:59789"/>
    </ligand>
</feature>
<dbReference type="SUPFAM" id="SSF50249">
    <property type="entry name" value="Nucleic acid-binding proteins"/>
    <property type="match status" value="1"/>
</dbReference>
<feature type="binding site" evidence="4">
    <location>
        <position position="299"/>
    </location>
    <ligand>
        <name>S-adenosyl-L-methionine</name>
        <dbReference type="ChEBI" id="CHEBI:59789"/>
    </ligand>
</feature>
<dbReference type="InterPro" id="IPR010280">
    <property type="entry name" value="U5_MeTrfase_fam"/>
</dbReference>
<gene>
    <name evidence="7" type="ORF">CDV28_11226</name>
</gene>
<dbReference type="GO" id="GO:0070475">
    <property type="term" value="P:rRNA base methylation"/>
    <property type="evidence" value="ECO:0007669"/>
    <property type="project" value="TreeGrafter"/>
</dbReference>
<feature type="binding site" evidence="4">
    <location>
        <position position="270"/>
    </location>
    <ligand>
        <name>S-adenosyl-L-methionine</name>
        <dbReference type="ChEBI" id="CHEBI:59789"/>
    </ligand>
</feature>
<dbReference type="InterPro" id="IPR002792">
    <property type="entry name" value="TRAM_dom"/>
</dbReference>
<feature type="active site" description="Nucleophile" evidence="4">
    <location>
        <position position="393"/>
    </location>
</feature>
<dbReference type="Proteomes" id="UP000316238">
    <property type="component" value="Unassembled WGS sequence"/>
</dbReference>
<comment type="similarity">
    <text evidence="4">Belongs to the class I-like SAM-binding methyltransferase superfamily. RNA M5U methyltransferase family.</text>
</comment>
<dbReference type="PANTHER" id="PTHR11061:SF30">
    <property type="entry name" value="TRNA (URACIL(54)-C(5))-METHYLTRANSFERASE"/>
    <property type="match status" value="1"/>
</dbReference>
<dbReference type="PROSITE" id="PS50926">
    <property type="entry name" value="TRAM"/>
    <property type="match status" value="1"/>
</dbReference>
<evidence type="ECO:0000256" key="5">
    <source>
        <dbReference type="PROSITE-ProRule" id="PRU10015"/>
    </source>
</evidence>
<evidence type="ECO:0000256" key="2">
    <source>
        <dbReference type="ARBA" id="ARBA00022679"/>
    </source>
</evidence>
<dbReference type="EMBL" id="NQJD01000012">
    <property type="protein sequence ID" value="TAA75052.1"/>
    <property type="molecule type" value="Genomic_DNA"/>
</dbReference>
<keyword evidence="1 4" id="KW-0489">Methyltransferase</keyword>
<name>A0A521G202_9BACT</name>
<dbReference type="SUPFAM" id="SSF53335">
    <property type="entry name" value="S-adenosyl-L-methionine-dependent methyltransferases"/>
    <property type="match status" value="1"/>
</dbReference>
<feature type="domain" description="TRAM" evidence="6">
    <location>
        <begin position="1"/>
        <end position="62"/>
    </location>
</feature>
<dbReference type="Gene3D" id="3.40.50.150">
    <property type="entry name" value="Vaccinia Virus protein VP39"/>
    <property type="match status" value="1"/>
</dbReference>
<dbReference type="InterPro" id="IPR030391">
    <property type="entry name" value="MeTrfase_TrmA_CS"/>
</dbReference>
<organism evidence="7 8">
    <name type="scientific">Candidatus Electronema aureum</name>
    <dbReference type="NCBI Taxonomy" id="2005002"/>
    <lineage>
        <taxon>Bacteria</taxon>
        <taxon>Pseudomonadati</taxon>
        <taxon>Thermodesulfobacteriota</taxon>
        <taxon>Desulfobulbia</taxon>
        <taxon>Desulfobulbales</taxon>
        <taxon>Desulfobulbaceae</taxon>
        <taxon>Candidatus Electronema</taxon>
    </lineage>
</organism>
<dbReference type="PROSITE" id="PS51687">
    <property type="entry name" value="SAM_MT_RNA_M5U"/>
    <property type="match status" value="1"/>
</dbReference>
<keyword evidence="8" id="KW-1185">Reference proteome</keyword>
<dbReference type="InterPro" id="IPR012340">
    <property type="entry name" value="NA-bd_OB-fold"/>
</dbReference>
<keyword evidence="3 4" id="KW-0949">S-adenosyl-L-methionine</keyword>
<feature type="active site" evidence="5">
    <location>
        <position position="393"/>
    </location>
</feature>
<evidence type="ECO:0000256" key="3">
    <source>
        <dbReference type="ARBA" id="ARBA00022691"/>
    </source>
</evidence>
<evidence type="ECO:0000313" key="7">
    <source>
        <dbReference type="EMBL" id="TAA75052.1"/>
    </source>
</evidence>
<dbReference type="CDD" id="cd02440">
    <property type="entry name" value="AdoMet_MTases"/>
    <property type="match status" value="1"/>
</dbReference>
<dbReference type="PROSITE" id="PS01230">
    <property type="entry name" value="TRMA_1"/>
    <property type="match status" value="1"/>
</dbReference>
<dbReference type="PROSITE" id="PS01231">
    <property type="entry name" value="TRMA_2"/>
    <property type="match status" value="1"/>
</dbReference>
<comment type="caution">
    <text evidence="7">The sequence shown here is derived from an EMBL/GenBank/DDBJ whole genome shotgun (WGS) entry which is preliminary data.</text>
</comment>
<dbReference type="Pfam" id="PF05958">
    <property type="entry name" value="tRNA_U5-meth_tr"/>
    <property type="match status" value="1"/>
</dbReference>
<evidence type="ECO:0000313" key="8">
    <source>
        <dbReference type="Proteomes" id="UP000316238"/>
    </source>
</evidence>
<protein>
    <submittedName>
        <fullName evidence="7">23S rRNA m(5)U-1939 methyltransferase</fullName>
        <ecNumber evidence="7">2.1.1.190</ecNumber>
    </submittedName>
</protein>
<dbReference type="InterPro" id="IPR030390">
    <property type="entry name" value="MeTrfase_TrmA_AS"/>
</dbReference>
<dbReference type="EC" id="2.1.1.190" evidence="7"/>
<dbReference type="Gene3D" id="2.40.50.1070">
    <property type="match status" value="1"/>
</dbReference>
<evidence type="ECO:0000256" key="4">
    <source>
        <dbReference type="PROSITE-ProRule" id="PRU01024"/>
    </source>
</evidence>
<proteinExistence type="inferred from homology"/>
<dbReference type="InterPro" id="IPR029063">
    <property type="entry name" value="SAM-dependent_MTases_sf"/>
</dbReference>
<sequence length="443" mass="48464">MNSKPTPTQHLVRIEKIIAGGQGLARIVAGQVILSGFVLPGEHVELREVKRKSGFIEAELLQIVEPSPERVSPRCPLYGDCGGCDLQHGSYAEQLRIKQAIVAEAMQRAHVPLPAVAVDDAVPSPLQWAYRYRLRLKIGPDGQLGFFRKKSNDFVTVNSCPAAADGINATLVELSASGALRGLLHEVELLQSPADGQITLLLPLKEKQRLSTATVQTIAACVNVSHISCMSEQSFWYVYSRSGTAEPLTQQISLFNQNCTLSWSGGCFSQVNPSQNVRLIELALELAQDVQGKNVLDLYCGMGNFSVPLALAGGEVFGVEGNRESIKWAKRNAEAARCAARFAAADVHDRLQQMIKERQRADIILLDPPRAGIGRTAALLPKLQADKIIYISCDPATLARDLRTLCGSDYAVARLIPVDMFPQTHHIETAILLEKQRKIFIND</sequence>
<dbReference type="Gene3D" id="2.40.50.140">
    <property type="entry name" value="Nucleic acid-binding proteins"/>
    <property type="match status" value="1"/>
</dbReference>